<feature type="signal peptide" evidence="3">
    <location>
        <begin position="1"/>
        <end position="20"/>
    </location>
</feature>
<sequence length="908" mass="103114">MKKLMITFCLSLFTLSTMYAQQKAYDWRIGVSGGYSNYYGDLTPHRIRGISNLDAIQHLFYFNDNYFDQYSWKVSLERQLSPTIGLQFSYGQYQFAMSDRYIMRNGQLMTDARNFDRALNFQTDARDMGIAFVFKTDNDRLLPAKSWIAPYASLGFGLIDYTVKGDLLDSNGNPYNYFDPTVSPNGIYETELSPLRTELGNGYDLGVFYANLGLGIRFRLGHRMELFAQTDFIHSFTGYLDDVSGTYRETYDNSFQEYAAYPGTNIIDLNTRNRGENDGQNDWIIYHGIGLKYNFGARKESFRGPKLSTPYPDYSEPVGPKPLRIEEPKKLNDEKPQLEPTQAQPIGGNTYNYFNNIQIADQERVDSLQFLSQTLQWNQLIEGKRRQILEGKVKEKSLADIQQNISTQELALKADTLLRVSSKDSLLRVTERKRFDIRYSLDSIQRREAELLIHIDSLSNLKKNHQIKRSSKPYLDPTIFGMQGGYIPTDSSFIVSKTKYTADSTSSLSVNKRISSTDSLLRNSPKNTTVSSLQNGGNESTNNTATNSELQRVQQNELAQQPPTSSTLGSQVQEDPRVAQQEQRIRQLENQSRALQRQRDSLNALPREVIYLGGNNATPAQTNQTNRQTPINQSFRDANRPQETVIYQQQPAAATNNDVTVREERQRRGLWQSIAAFFGGAAASRALDSRSSNTNNNNYPMVSRDVVSGPVQEYRNAQANLATEQDEQFERSKKVAQSLGFLMLRISPDMLDPSKRNIAQKDGEEEQVVKEELTKSVLLPQADTVFIERDPEVEIKLLRFKETIYFQVNQRTPNVEEARKLADLADFIKDNEGHNLILTGFADNTGNVAYNLKLAEDRTNAVATILTEQFGIPASKITTESGGQVIRGSQRSSNDQDRRVEVRVEKNN</sequence>
<reference evidence="5" key="1">
    <citation type="submission" date="2022-03" db="EMBL/GenBank/DDBJ databases">
        <title>De novo assembled genomes of Belliella spp. (Cyclobacteriaceae) strains.</title>
        <authorList>
            <person name="Szabo A."/>
            <person name="Korponai K."/>
            <person name="Felfoldi T."/>
        </authorList>
    </citation>
    <scope>NUCLEOTIDE SEQUENCE</scope>
    <source>
        <strain evidence="5">DSM 111904</strain>
    </source>
</reference>
<feature type="compositionally biased region" description="Polar residues" evidence="2">
    <location>
        <begin position="881"/>
        <end position="893"/>
    </location>
</feature>
<dbReference type="Proteomes" id="UP001165489">
    <property type="component" value="Unassembled WGS sequence"/>
</dbReference>
<keyword evidence="3" id="KW-0732">Signal</keyword>
<dbReference type="Pfam" id="PF00691">
    <property type="entry name" value="OmpA"/>
    <property type="match status" value="1"/>
</dbReference>
<accession>A0ABS9UVR1</accession>
<dbReference type="RefSeq" id="WP_241346334.1">
    <property type="nucleotide sequence ID" value="NZ_JAKZGP010000003.1"/>
</dbReference>
<comment type="caution">
    <text evidence="5">The sequence shown here is derived from an EMBL/GenBank/DDBJ whole genome shotgun (WGS) entry which is preliminary data.</text>
</comment>
<feature type="compositionally biased region" description="Polar residues" evidence="2">
    <location>
        <begin position="550"/>
        <end position="573"/>
    </location>
</feature>
<dbReference type="EMBL" id="JAKZGP010000003">
    <property type="protein sequence ID" value="MCH7408262.1"/>
    <property type="molecule type" value="Genomic_DNA"/>
</dbReference>
<dbReference type="Gene3D" id="3.30.1330.60">
    <property type="entry name" value="OmpA-like domain"/>
    <property type="match status" value="1"/>
</dbReference>
<name>A0ABS9UVR1_9BACT</name>
<dbReference type="InterPro" id="IPR036737">
    <property type="entry name" value="OmpA-like_sf"/>
</dbReference>
<evidence type="ECO:0000256" key="2">
    <source>
        <dbReference type="SAM" id="MobiDB-lite"/>
    </source>
</evidence>
<feature type="compositionally biased region" description="Low complexity" evidence="2">
    <location>
        <begin position="535"/>
        <end position="549"/>
    </location>
</feature>
<proteinExistence type="predicted"/>
<evidence type="ECO:0000259" key="4">
    <source>
        <dbReference type="PROSITE" id="PS51123"/>
    </source>
</evidence>
<evidence type="ECO:0000256" key="3">
    <source>
        <dbReference type="SAM" id="SignalP"/>
    </source>
</evidence>
<gene>
    <name evidence="5" type="ORF">MM239_02555</name>
</gene>
<organism evidence="5 6">
    <name type="scientific">Belliella filtrata</name>
    <dbReference type="NCBI Taxonomy" id="2923435"/>
    <lineage>
        <taxon>Bacteria</taxon>
        <taxon>Pseudomonadati</taxon>
        <taxon>Bacteroidota</taxon>
        <taxon>Cytophagia</taxon>
        <taxon>Cytophagales</taxon>
        <taxon>Cyclobacteriaceae</taxon>
        <taxon>Belliella</taxon>
    </lineage>
</organism>
<dbReference type="PROSITE" id="PS51123">
    <property type="entry name" value="OMPA_2"/>
    <property type="match status" value="1"/>
</dbReference>
<evidence type="ECO:0000313" key="6">
    <source>
        <dbReference type="Proteomes" id="UP001165489"/>
    </source>
</evidence>
<keyword evidence="1" id="KW-0472">Membrane</keyword>
<protein>
    <submittedName>
        <fullName evidence="5">OmpA family protein</fullName>
    </submittedName>
</protein>
<dbReference type="InterPro" id="IPR050330">
    <property type="entry name" value="Bact_OuterMem_StrucFunc"/>
</dbReference>
<feature type="compositionally biased region" description="Polar residues" evidence="2">
    <location>
        <begin position="518"/>
        <end position="534"/>
    </location>
</feature>
<feature type="domain" description="OmpA-like" evidence="4">
    <location>
        <begin position="793"/>
        <end position="908"/>
    </location>
</feature>
<dbReference type="CDD" id="cd07185">
    <property type="entry name" value="OmpA_C-like"/>
    <property type="match status" value="1"/>
</dbReference>
<keyword evidence="6" id="KW-1185">Reference proteome</keyword>
<feature type="region of interest" description="Disordered" evidence="2">
    <location>
        <begin position="518"/>
        <end position="583"/>
    </location>
</feature>
<feature type="compositionally biased region" description="Basic and acidic residues" evidence="2">
    <location>
        <begin position="894"/>
        <end position="908"/>
    </location>
</feature>
<feature type="region of interest" description="Disordered" evidence="2">
    <location>
        <begin position="881"/>
        <end position="908"/>
    </location>
</feature>
<feature type="chain" id="PRO_5046310594" evidence="3">
    <location>
        <begin position="21"/>
        <end position="908"/>
    </location>
</feature>
<dbReference type="SUPFAM" id="SSF103088">
    <property type="entry name" value="OmpA-like"/>
    <property type="match status" value="1"/>
</dbReference>
<evidence type="ECO:0000256" key="1">
    <source>
        <dbReference type="PROSITE-ProRule" id="PRU00473"/>
    </source>
</evidence>
<evidence type="ECO:0000313" key="5">
    <source>
        <dbReference type="EMBL" id="MCH7408262.1"/>
    </source>
</evidence>
<dbReference type="PANTHER" id="PTHR30329">
    <property type="entry name" value="STATOR ELEMENT OF FLAGELLAR MOTOR COMPLEX"/>
    <property type="match status" value="1"/>
</dbReference>
<dbReference type="PANTHER" id="PTHR30329:SF21">
    <property type="entry name" value="LIPOPROTEIN YIAD-RELATED"/>
    <property type="match status" value="1"/>
</dbReference>
<dbReference type="InterPro" id="IPR006665">
    <property type="entry name" value="OmpA-like"/>
</dbReference>